<sequence length="143" mass="16963">MLSFIIDLKVIDRPDEVSEIHSDIYRLNLENEAKKIQFDSIELRKDWRKFYIGFEIAEFNNKPYMIICNSQGYLLGRINELGYIEDEFINRIRFNIFEFIDDAEISYLGAVLNCRCSICNKELTVPESIYYGKGPICRGDYYR</sequence>
<dbReference type="AlphaFoldDB" id="A0A085B5R5"/>
<dbReference type="OrthoDB" id="9976664at2"/>
<proteinExistence type="predicted"/>
<name>A0A085B5R5_9FLAO</name>
<dbReference type="RefSeq" id="WP_034980115.1">
    <property type="nucleotide sequence ID" value="NZ_FOFI01000009.1"/>
</dbReference>
<protein>
    <submittedName>
        <fullName evidence="1">Uncharacterized protein</fullName>
    </submittedName>
</protein>
<reference evidence="1 2" key="1">
    <citation type="submission" date="2014-07" db="EMBL/GenBank/DDBJ databases">
        <title>Epilithonimonas lactis LMG 22401 Genome.</title>
        <authorList>
            <person name="Pipes S.E."/>
            <person name="Stropko S.J."/>
        </authorList>
    </citation>
    <scope>NUCLEOTIDE SEQUENCE [LARGE SCALE GENOMIC DNA]</scope>
    <source>
        <strain evidence="1 2">LMG 24401</strain>
    </source>
</reference>
<dbReference type="Proteomes" id="UP000028623">
    <property type="component" value="Unassembled WGS sequence"/>
</dbReference>
<evidence type="ECO:0000313" key="2">
    <source>
        <dbReference type="Proteomes" id="UP000028623"/>
    </source>
</evidence>
<accession>A0A085B5R5</accession>
<organism evidence="1 2">
    <name type="scientific">Epilithonimonas lactis</name>
    <dbReference type="NCBI Taxonomy" id="421072"/>
    <lineage>
        <taxon>Bacteria</taxon>
        <taxon>Pseudomonadati</taxon>
        <taxon>Bacteroidota</taxon>
        <taxon>Flavobacteriia</taxon>
        <taxon>Flavobacteriales</taxon>
        <taxon>Weeksellaceae</taxon>
        <taxon>Chryseobacterium group</taxon>
        <taxon>Epilithonimonas</taxon>
    </lineage>
</organism>
<evidence type="ECO:0000313" key="1">
    <source>
        <dbReference type="EMBL" id="KFC17810.1"/>
    </source>
</evidence>
<gene>
    <name evidence="1" type="ORF">IO89_20445</name>
</gene>
<dbReference type="EMBL" id="JPLY01000015">
    <property type="protein sequence ID" value="KFC17810.1"/>
    <property type="molecule type" value="Genomic_DNA"/>
</dbReference>
<keyword evidence="2" id="KW-1185">Reference proteome</keyword>
<comment type="caution">
    <text evidence="1">The sequence shown here is derived from an EMBL/GenBank/DDBJ whole genome shotgun (WGS) entry which is preliminary data.</text>
</comment>
<dbReference type="InterPro" id="IPR046053">
    <property type="entry name" value="DUF6011"/>
</dbReference>
<dbReference type="Pfam" id="PF19474">
    <property type="entry name" value="DUF6011"/>
    <property type="match status" value="1"/>
</dbReference>